<evidence type="ECO:0000313" key="3">
    <source>
        <dbReference type="EMBL" id="KAF2433874.1"/>
    </source>
</evidence>
<dbReference type="PANTHER" id="PTHR33112:SF1">
    <property type="entry name" value="HETEROKARYON INCOMPATIBILITY DOMAIN-CONTAINING PROTEIN"/>
    <property type="match status" value="1"/>
</dbReference>
<dbReference type="OrthoDB" id="5428863at2759"/>
<reference evidence="3" key="1">
    <citation type="journal article" date="2020" name="Stud. Mycol.">
        <title>101 Dothideomycetes genomes: a test case for predicting lifestyles and emergence of pathogens.</title>
        <authorList>
            <person name="Haridas S."/>
            <person name="Albert R."/>
            <person name="Binder M."/>
            <person name="Bloem J."/>
            <person name="Labutti K."/>
            <person name="Salamov A."/>
            <person name="Andreopoulos B."/>
            <person name="Baker S."/>
            <person name="Barry K."/>
            <person name="Bills G."/>
            <person name="Bluhm B."/>
            <person name="Cannon C."/>
            <person name="Castanera R."/>
            <person name="Culley D."/>
            <person name="Daum C."/>
            <person name="Ezra D."/>
            <person name="Gonzalez J."/>
            <person name="Henrissat B."/>
            <person name="Kuo A."/>
            <person name="Liang C."/>
            <person name="Lipzen A."/>
            <person name="Lutzoni F."/>
            <person name="Magnuson J."/>
            <person name="Mondo S."/>
            <person name="Nolan M."/>
            <person name="Ohm R."/>
            <person name="Pangilinan J."/>
            <person name="Park H.-J."/>
            <person name="Ramirez L."/>
            <person name="Alfaro M."/>
            <person name="Sun H."/>
            <person name="Tritt A."/>
            <person name="Yoshinaga Y."/>
            <person name="Zwiers L.-H."/>
            <person name="Turgeon B."/>
            <person name="Goodwin S."/>
            <person name="Spatafora J."/>
            <person name="Crous P."/>
            <person name="Grigoriev I."/>
        </authorList>
    </citation>
    <scope>NUCLEOTIDE SEQUENCE</scope>
    <source>
        <strain evidence="3">CBS 130266</strain>
    </source>
</reference>
<evidence type="ECO:0000313" key="4">
    <source>
        <dbReference type="Proteomes" id="UP000800235"/>
    </source>
</evidence>
<comment type="caution">
    <text evidence="3">The sequence shown here is derived from an EMBL/GenBank/DDBJ whole genome shotgun (WGS) entry which is preliminary data.</text>
</comment>
<dbReference type="Proteomes" id="UP000800235">
    <property type="component" value="Unassembled WGS sequence"/>
</dbReference>
<feature type="compositionally biased region" description="Low complexity" evidence="1">
    <location>
        <begin position="98"/>
        <end position="108"/>
    </location>
</feature>
<name>A0A9P4NZA6_9PEZI</name>
<organism evidence="3 4">
    <name type="scientific">Tothia fuscella</name>
    <dbReference type="NCBI Taxonomy" id="1048955"/>
    <lineage>
        <taxon>Eukaryota</taxon>
        <taxon>Fungi</taxon>
        <taxon>Dikarya</taxon>
        <taxon>Ascomycota</taxon>
        <taxon>Pezizomycotina</taxon>
        <taxon>Dothideomycetes</taxon>
        <taxon>Pleosporomycetidae</taxon>
        <taxon>Venturiales</taxon>
        <taxon>Cylindrosympodiaceae</taxon>
        <taxon>Tothia</taxon>
    </lineage>
</organism>
<feature type="domain" description="Heterokaryon incompatibility" evidence="2">
    <location>
        <begin position="370"/>
        <end position="525"/>
    </location>
</feature>
<dbReference type="Pfam" id="PF06985">
    <property type="entry name" value="HET"/>
    <property type="match status" value="1"/>
</dbReference>
<evidence type="ECO:0000256" key="1">
    <source>
        <dbReference type="SAM" id="MobiDB-lite"/>
    </source>
</evidence>
<sequence>MPCQTIPNSLAQHSLLEFSSEAHGFSAWCTVTGSKPCYESPVMLVCKNKHFKQQLQLIMPEVFRDKHSTMPRDTMPSRRPLQNISNLSPHPRQDTVPSSRGSQRQSSSRNRRRNRSNNGKRKALPSQSSLSGRGPQRNGREPSRDHANSTSKRFRHASPTSTDQLCLPCSKLCWNRMEYLMRSETRIDYRGKAICEGSEVEIRYRNLRPDTTCPLCRQLYAPWIQPFLSNPDPDQPRLFDRGDRIHIFKNLRHLPHMDDDRQSARNTLRANNAPYHIAVVPAVGKWKDELVEHIELRGMVVVMPKEGPESKLFVPQNVPTQFDRDVVLEWLKLCRSHKTLCEIRLPKEVGGMRVIDCRNRKIIKYNNEKYVTLSYVWGKRATDDNLASPAATNTLAAPQDDNVSHPPLTELPEAVDRTIEDAITVTKALGFHFLWVDQYCINQKDEKERQEQCSRMGDIYAGSELTIFALGENSRIGLPGLGFKERSPQQECTKTERYTFVSTMADPHVSIKESVWSTRGWTYQEGVLSTRRLFFTDHHVYFECNAMNCVETFENDQSILHTLNKQRYRASHRAGQFVRGNSNAFSHLNVGQNRANHRKIDTIRRCQHHIQEYSKRVFTNKDDILEAFAGMARFYAKTTARILSLSGITVPFPIAGRDHDQERLDHLVYALAWTHRMHRSNQPKQQPSIGPAEHKGGVPPWEPYKNPSPQRRDGQPSWSWAGWFGELWRRGDLPYCWTSALSSVRVGLQGRSIPKDFDWTEKDKSYHQYRIKEAMKATTLYFDAYVMDPTKLNLGKKDPRLPWRRIPWHEIRVYLSTGYCPKELLRQKLVNKEYECVVIGYHGEPRKRLLEAIIAADKKSTNAKLRRMEMFFRREPEAIVCLVVTKKPKGISERIGLLKILLHNPGPNPLEAWDLGLKRSFVLE</sequence>
<gene>
    <name evidence="3" type="ORF">EJ08DRAFT_676279</name>
</gene>
<dbReference type="AlphaFoldDB" id="A0A9P4NZA6"/>
<evidence type="ECO:0000259" key="2">
    <source>
        <dbReference type="Pfam" id="PF06985"/>
    </source>
</evidence>
<feature type="region of interest" description="Disordered" evidence="1">
    <location>
        <begin position="679"/>
        <end position="713"/>
    </location>
</feature>
<proteinExistence type="predicted"/>
<feature type="region of interest" description="Disordered" evidence="1">
    <location>
        <begin position="67"/>
        <end position="163"/>
    </location>
</feature>
<dbReference type="PANTHER" id="PTHR33112">
    <property type="entry name" value="DOMAIN PROTEIN, PUTATIVE-RELATED"/>
    <property type="match status" value="1"/>
</dbReference>
<protein>
    <submittedName>
        <fullName evidence="3">HET-domain-containing protein</fullName>
    </submittedName>
</protein>
<dbReference type="InterPro" id="IPR010730">
    <property type="entry name" value="HET"/>
</dbReference>
<feature type="compositionally biased region" description="Basic and acidic residues" evidence="1">
    <location>
        <begin position="138"/>
        <end position="147"/>
    </location>
</feature>
<accession>A0A9P4NZA6</accession>
<feature type="compositionally biased region" description="Basic residues" evidence="1">
    <location>
        <begin position="109"/>
        <end position="123"/>
    </location>
</feature>
<dbReference type="EMBL" id="MU007018">
    <property type="protein sequence ID" value="KAF2433874.1"/>
    <property type="molecule type" value="Genomic_DNA"/>
</dbReference>
<keyword evidence="4" id="KW-1185">Reference proteome</keyword>